<protein>
    <recommendedName>
        <fullName evidence="16">Endonuclease III homolog</fullName>
        <ecNumber evidence="16">3.2.2.-</ecNumber>
        <ecNumber evidence="16">4.2.99.18</ecNumber>
    </recommendedName>
    <alternativeName>
        <fullName evidence="16">Bifunctional DNA N-glycosylase/DNA-(apurinic or apyrimidinic site) lyase</fullName>
        <shortName evidence="16">DNA glycosylase/AP lyase</shortName>
    </alternativeName>
</protein>
<dbReference type="FunFam" id="1.10.340.30:FF:000005">
    <property type="entry name" value="Endonuclease III-like protein 1"/>
    <property type="match status" value="1"/>
</dbReference>
<dbReference type="InterPro" id="IPR000445">
    <property type="entry name" value="HhH_motif"/>
</dbReference>
<dbReference type="PROSITE" id="PS01155">
    <property type="entry name" value="ENDONUCLEASE_III_2"/>
    <property type="match status" value="1"/>
</dbReference>
<dbReference type="SMART" id="SM00478">
    <property type="entry name" value="ENDO3c"/>
    <property type="match status" value="1"/>
</dbReference>
<keyword evidence="19" id="KW-0255">Endonuclease</keyword>
<evidence type="ECO:0000256" key="5">
    <source>
        <dbReference type="ARBA" id="ARBA00022723"/>
    </source>
</evidence>
<evidence type="ECO:0000256" key="17">
    <source>
        <dbReference type="SAM" id="MobiDB-lite"/>
    </source>
</evidence>
<keyword evidence="4" id="KW-0004">4Fe-4S</keyword>
<dbReference type="GO" id="GO:0000703">
    <property type="term" value="F:oxidized pyrimidine nucleobase lesion DNA N-glycosylase activity"/>
    <property type="evidence" value="ECO:0007669"/>
    <property type="project" value="UniProtKB-UniRule"/>
</dbReference>
<feature type="region of interest" description="Disordered" evidence="17">
    <location>
        <begin position="1"/>
        <end position="69"/>
    </location>
</feature>
<comment type="similarity">
    <text evidence="3 16">Belongs to the Nth/MutY family.</text>
</comment>
<sequence>MKLSSLMTRAGSSLQLSRSLSKQNPSEPATLNPEPKQKPEVHVFVKKRTLQTNKAGAKEKEIPKKEEPCDLLNDIEDIANKKPKGSQRKSSKVKGPPNWVDVLKGIRKMISPANASVNILESERARNTIESPRERRFATLVGSLLSSQTKEEVTHNAVQRLLENGLLSAEAMDQQEVDEETIQKLIYPVGFYKRKASNLKKVARICLKQYGGDIPSTLEELLLLPGVGPKMAHLVMQLGWNKVEGICVDTHVHRICNRLKWVDSSSPEGTRVGLELWLPKEEWFAINILLVGFGRNVCTPLRPRCEICRVNHLCPSAFKETPTKSSLSSRRTKKPTIATLASK</sequence>
<dbReference type="InterPro" id="IPR004035">
    <property type="entry name" value="Endouclease-III_FeS-bd_BS"/>
</dbReference>
<dbReference type="EC" id="4.2.99.18" evidence="16"/>
<evidence type="ECO:0000313" key="20">
    <source>
        <dbReference type="Proteomes" id="UP000554482"/>
    </source>
</evidence>
<keyword evidence="11 16" id="KW-0234">DNA repair</keyword>
<keyword evidence="6 16" id="KW-0227">DNA damage</keyword>
<dbReference type="Gene3D" id="1.10.1670.10">
    <property type="entry name" value="Helix-hairpin-Helix base-excision DNA repair enzymes (C-terminal)"/>
    <property type="match status" value="1"/>
</dbReference>
<comment type="caution">
    <text evidence="16">Lacks conserved residue(s) required for the propagation of feature annotation.</text>
</comment>
<dbReference type="GO" id="GO:0006289">
    <property type="term" value="P:nucleotide-excision repair"/>
    <property type="evidence" value="ECO:0007669"/>
    <property type="project" value="TreeGrafter"/>
</dbReference>
<dbReference type="GO" id="GO:0042644">
    <property type="term" value="C:chloroplast nucleoid"/>
    <property type="evidence" value="ECO:0007669"/>
    <property type="project" value="UniProtKB-SubCell"/>
</dbReference>
<keyword evidence="10" id="KW-0411">Iron-sulfur</keyword>
<accession>A0A7J6XCI4</accession>
<evidence type="ECO:0000256" key="7">
    <source>
        <dbReference type="ARBA" id="ARBA00022801"/>
    </source>
</evidence>
<dbReference type="SUPFAM" id="SSF48150">
    <property type="entry name" value="DNA-glycosylase"/>
    <property type="match status" value="1"/>
</dbReference>
<evidence type="ECO:0000256" key="9">
    <source>
        <dbReference type="ARBA" id="ARBA00023004"/>
    </source>
</evidence>
<comment type="caution">
    <text evidence="19">The sequence shown here is derived from an EMBL/GenBank/DDBJ whole genome shotgun (WGS) entry which is preliminary data.</text>
</comment>
<evidence type="ECO:0000256" key="15">
    <source>
        <dbReference type="ARBA" id="ARBA00053205"/>
    </source>
</evidence>
<comment type="function">
    <text evidence="15 16">Bifunctional DNA N-glycosylase with associated apurinic/apyrimidinic (AP) lyase function that catalyzes the first step in base excision repair (BER), the primary repair pathway for the repair of oxidative DNA damage. The DNA N-glycosylase activity releases the damaged DNA base from DNA by cleaving the N-glycosidic bond, leaving an AP site. The AP lyase activity cleaves the phosphodiester bond 3' to the AP site by a beta-elimination. Primarily recognizes and repairs oxidative base damage of pyrimidines.</text>
</comment>
<dbReference type="EC" id="3.2.2.-" evidence="16"/>
<evidence type="ECO:0000256" key="16">
    <source>
        <dbReference type="HAMAP-Rule" id="MF_03183"/>
    </source>
</evidence>
<dbReference type="Pfam" id="PF00730">
    <property type="entry name" value="HhH-GPD"/>
    <property type="match status" value="1"/>
</dbReference>
<dbReference type="FunFam" id="1.10.1670.10:FF:000003">
    <property type="entry name" value="Endonuclease III homolog"/>
    <property type="match status" value="1"/>
</dbReference>
<keyword evidence="20" id="KW-1185">Reference proteome</keyword>
<keyword evidence="12 16" id="KW-0456">Lyase</keyword>
<evidence type="ECO:0000256" key="3">
    <source>
        <dbReference type="ARBA" id="ARBA00008343"/>
    </source>
</evidence>
<keyword evidence="9" id="KW-0408">Iron</keyword>
<dbReference type="Gene3D" id="1.10.340.30">
    <property type="entry name" value="Hypothetical protein, domain 2"/>
    <property type="match status" value="1"/>
</dbReference>
<dbReference type="GO" id="GO:0140078">
    <property type="term" value="F:class I DNA-(apurinic or apyrimidinic site) endonuclease activity"/>
    <property type="evidence" value="ECO:0007669"/>
    <property type="project" value="UniProtKB-EC"/>
</dbReference>
<dbReference type="PROSITE" id="PS00764">
    <property type="entry name" value="ENDONUCLEASE_III_1"/>
    <property type="match status" value="1"/>
</dbReference>
<dbReference type="InterPro" id="IPR003651">
    <property type="entry name" value="Endonuclease3_FeS-loop_motif"/>
</dbReference>
<keyword evidence="19" id="KW-0540">Nuclease</keyword>
<evidence type="ECO:0000256" key="13">
    <source>
        <dbReference type="ARBA" id="ARBA00023295"/>
    </source>
</evidence>
<evidence type="ECO:0000256" key="12">
    <source>
        <dbReference type="ARBA" id="ARBA00023239"/>
    </source>
</evidence>
<evidence type="ECO:0000313" key="19">
    <source>
        <dbReference type="EMBL" id="KAF5207496.1"/>
    </source>
</evidence>
<feature type="domain" description="HhH-GPD" evidence="18">
    <location>
        <begin position="145"/>
        <end position="296"/>
    </location>
</feature>
<evidence type="ECO:0000256" key="2">
    <source>
        <dbReference type="ARBA" id="ARBA00004595"/>
    </source>
</evidence>
<dbReference type="PANTHER" id="PTHR43286">
    <property type="entry name" value="ENDONUCLEASE III-LIKE PROTEIN 1"/>
    <property type="match status" value="1"/>
</dbReference>
<comment type="cofactor">
    <cofactor evidence="1">
        <name>[4Fe-4S] cluster</name>
        <dbReference type="ChEBI" id="CHEBI:49883"/>
    </cofactor>
</comment>
<dbReference type="GO" id="GO:0051539">
    <property type="term" value="F:4 iron, 4 sulfur cluster binding"/>
    <property type="evidence" value="ECO:0007669"/>
    <property type="project" value="UniProtKB-KW"/>
</dbReference>
<dbReference type="InterPro" id="IPR003265">
    <property type="entry name" value="HhH-GPD_domain"/>
</dbReference>
<dbReference type="GO" id="GO:0003677">
    <property type="term" value="F:DNA binding"/>
    <property type="evidence" value="ECO:0007669"/>
    <property type="project" value="UniProtKB-UniRule"/>
</dbReference>
<feature type="compositionally biased region" description="Low complexity" evidence="17">
    <location>
        <begin position="12"/>
        <end position="21"/>
    </location>
</feature>
<proteinExistence type="inferred from homology"/>
<dbReference type="AlphaFoldDB" id="A0A7J6XCI4"/>
<evidence type="ECO:0000256" key="14">
    <source>
        <dbReference type="ARBA" id="ARBA00044632"/>
    </source>
</evidence>
<evidence type="ECO:0000256" key="6">
    <source>
        <dbReference type="ARBA" id="ARBA00022763"/>
    </source>
</evidence>
<keyword evidence="13 16" id="KW-0326">Glycosidase</keyword>
<dbReference type="Pfam" id="PF00633">
    <property type="entry name" value="HHH"/>
    <property type="match status" value="1"/>
</dbReference>
<evidence type="ECO:0000256" key="11">
    <source>
        <dbReference type="ARBA" id="ARBA00023204"/>
    </source>
</evidence>
<feature type="compositionally biased region" description="Basic and acidic residues" evidence="17">
    <location>
        <begin position="56"/>
        <end position="68"/>
    </location>
</feature>
<evidence type="ECO:0000256" key="1">
    <source>
        <dbReference type="ARBA" id="ARBA00001966"/>
    </source>
</evidence>
<dbReference type="OrthoDB" id="2099276at2759"/>
<dbReference type="InterPro" id="IPR030841">
    <property type="entry name" value="NTH1"/>
</dbReference>
<keyword evidence="5" id="KW-0479">Metal-binding</keyword>
<dbReference type="GO" id="GO:0005634">
    <property type="term" value="C:nucleus"/>
    <property type="evidence" value="ECO:0007669"/>
    <property type="project" value="InterPro"/>
</dbReference>
<evidence type="ECO:0000259" key="18">
    <source>
        <dbReference type="SMART" id="SM00478"/>
    </source>
</evidence>
<evidence type="ECO:0000256" key="10">
    <source>
        <dbReference type="ARBA" id="ARBA00023014"/>
    </source>
</evidence>
<keyword evidence="7 16" id="KW-0378">Hydrolase</keyword>
<reference evidence="19 20" key="1">
    <citation type="submission" date="2020-06" db="EMBL/GenBank/DDBJ databases">
        <title>Transcriptomic and genomic resources for Thalictrum thalictroides and T. hernandezii: Facilitating candidate gene discovery in an emerging model plant lineage.</title>
        <authorList>
            <person name="Arias T."/>
            <person name="Riano-Pachon D.M."/>
            <person name="Di Stilio V.S."/>
        </authorList>
    </citation>
    <scope>NUCLEOTIDE SEQUENCE [LARGE SCALE GENOMIC DNA]</scope>
    <source>
        <strain evidence="20">cv. WT478/WT964</strain>
        <tissue evidence="19">Leaves</tissue>
    </source>
</reference>
<feature type="region of interest" description="Disordered" evidence="17">
    <location>
        <begin position="320"/>
        <end position="343"/>
    </location>
</feature>
<keyword evidence="8" id="KW-0809">Transit peptide</keyword>
<name>A0A7J6XCI4_THATH</name>
<organism evidence="19 20">
    <name type="scientific">Thalictrum thalictroides</name>
    <name type="common">Rue-anemone</name>
    <name type="synonym">Anemone thalictroides</name>
    <dbReference type="NCBI Taxonomy" id="46969"/>
    <lineage>
        <taxon>Eukaryota</taxon>
        <taxon>Viridiplantae</taxon>
        <taxon>Streptophyta</taxon>
        <taxon>Embryophyta</taxon>
        <taxon>Tracheophyta</taxon>
        <taxon>Spermatophyta</taxon>
        <taxon>Magnoliopsida</taxon>
        <taxon>Ranunculales</taxon>
        <taxon>Ranunculaceae</taxon>
        <taxon>Thalictroideae</taxon>
        <taxon>Thalictrum</taxon>
    </lineage>
</organism>
<dbReference type="PANTHER" id="PTHR43286:SF1">
    <property type="entry name" value="ENDONUCLEASE III-LIKE PROTEIN 1"/>
    <property type="match status" value="1"/>
</dbReference>
<dbReference type="EMBL" id="JABWDY010001362">
    <property type="protein sequence ID" value="KAF5207496.1"/>
    <property type="molecule type" value="Genomic_DNA"/>
</dbReference>
<evidence type="ECO:0000256" key="8">
    <source>
        <dbReference type="ARBA" id="ARBA00022946"/>
    </source>
</evidence>
<dbReference type="InterPro" id="IPR011257">
    <property type="entry name" value="DNA_glycosylase"/>
</dbReference>
<dbReference type="CDD" id="cd00056">
    <property type="entry name" value="ENDO3c"/>
    <property type="match status" value="1"/>
</dbReference>
<feature type="compositionally biased region" description="Polar residues" evidence="17">
    <location>
        <begin position="1"/>
        <end position="11"/>
    </location>
</feature>
<comment type="subcellular location">
    <subcellularLocation>
        <location evidence="2">Plastid</location>
        <location evidence="2">Chloroplast stroma</location>
        <location evidence="2">Chloroplast nucleoid</location>
    </subcellularLocation>
</comment>
<dbReference type="Proteomes" id="UP000554482">
    <property type="component" value="Unassembled WGS sequence"/>
</dbReference>
<dbReference type="InterPro" id="IPR004036">
    <property type="entry name" value="Endonuclease-III-like_CS2"/>
</dbReference>
<gene>
    <name evidence="16" type="primary">NTH1</name>
    <name evidence="19" type="ORF">FRX31_002922</name>
</gene>
<dbReference type="GO" id="GO:0046872">
    <property type="term" value="F:metal ion binding"/>
    <property type="evidence" value="ECO:0007669"/>
    <property type="project" value="UniProtKB-KW"/>
</dbReference>
<dbReference type="SMART" id="SM00525">
    <property type="entry name" value="FES"/>
    <property type="match status" value="1"/>
</dbReference>
<dbReference type="GO" id="GO:0006285">
    <property type="term" value="P:base-excision repair, AP site formation"/>
    <property type="evidence" value="ECO:0007669"/>
    <property type="project" value="UniProtKB-UniRule"/>
</dbReference>
<dbReference type="HAMAP" id="MF_03183">
    <property type="entry name" value="Endonuclease_III_Nth"/>
    <property type="match status" value="1"/>
</dbReference>
<evidence type="ECO:0000256" key="4">
    <source>
        <dbReference type="ARBA" id="ARBA00022485"/>
    </source>
</evidence>
<dbReference type="InterPro" id="IPR023170">
    <property type="entry name" value="HhH_base_excis_C"/>
</dbReference>
<comment type="catalytic activity">
    <reaction evidence="14 16">
        <text>2'-deoxyribonucleotide-(2'-deoxyribose 5'-phosphate)-2'-deoxyribonucleotide-DNA = a 3'-end 2'-deoxyribonucleotide-(2,3-dehydro-2,3-deoxyribose 5'-phosphate)-DNA + a 5'-end 5'-phospho-2'-deoxyribonucleoside-DNA + H(+)</text>
        <dbReference type="Rhea" id="RHEA:66592"/>
        <dbReference type="Rhea" id="RHEA-COMP:13180"/>
        <dbReference type="Rhea" id="RHEA-COMP:16897"/>
        <dbReference type="Rhea" id="RHEA-COMP:17067"/>
        <dbReference type="ChEBI" id="CHEBI:15378"/>
        <dbReference type="ChEBI" id="CHEBI:136412"/>
        <dbReference type="ChEBI" id="CHEBI:157695"/>
        <dbReference type="ChEBI" id="CHEBI:167181"/>
        <dbReference type="EC" id="4.2.99.18"/>
    </reaction>
</comment>